<keyword evidence="2" id="KW-1185">Reference proteome</keyword>
<dbReference type="EMBL" id="BMPZ01000002">
    <property type="protein sequence ID" value="GGI77204.1"/>
    <property type="molecule type" value="Genomic_DNA"/>
</dbReference>
<comment type="caution">
    <text evidence="1">The sequence shown here is derived from an EMBL/GenBank/DDBJ whole genome shotgun (WGS) entry which is preliminary data.</text>
</comment>
<name>A0A917N8C6_9GAMM</name>
<dbReference type="RefSeq" id="WP_188919049.1">
    <property type="nucleotide sequence ID" value="NZ_BMPZ01000002.1"/>
</dbReference>
<evidence type="ECO:0000313" key="1">
    <source>
        <dbReference type="EMBL" id="GGI77204.1"/>
    </source>
</evidence>
<evidence type="ECO:0000313" key="2">
    <source>
        <dbReference type="Proteomes" id="UP000613743"/>
    </source>
</evidence>
<gene>
    <name evidence="1" type="ORF">GCM10009332_13140</name>
</gene>
<dbReference type="SUPFAM" id="SSF53850">
    <property type="entry name" value="Periplasmic binding protein-like II"/>
    <property type="match status" value="1"/>
</dbReference>
<accession>A0A917N8C6</accession>
<reference evidence="1" key="1">
    <citation type="journal article" date="2014" name="Int. J. Syst. Evol. Microbiol.">
        <title>Complete genome sequence of Corynebacterium casei LMG S-19264T (=DSM 44701T), isolated from a smear-ripened cheese.</title>
        <authorList>
            <consortium name="US DOE Joint Genome Institute (JGI-PGF)"/>
            <person name="Walter F."/>
            <person name="Albersmeier A."/>
            <person name="Kalinowski J."/>
            <person name="Ruckert C."/>
        </authorList>
    </citation>
    <scope>NUCLEOTIDE SEQUENCE</scope>
    <source>
        <strain evidence="1">JCM 30804</strain>
    </source>
</reference>
<dbReference type="AlphaFoldDB" id="A0A917N8C6"/>
<protein>
    <submittedName>
        <fullName evidence="1">ABC transporter substrate-binding protein</fullName>
    </submittedName>
</protein>
<dbReference type="Proteomes" id="UP000613743">
    <property type="component" value="Unassembled WGS sequence"/>
</dbReference>
<proteinExistence type="predicted"/>
<sequence>MTSKQSPVLQILFVILLGIYSSNGYSATEKQTVYVGGYLFSPYVELVDGENYAGLTIKMIQALNLIQSNYDFKFVPTSIEKRHQAFHHGRFDMVLFESPQWGWLSREVNFIPLPIYDGEPFIALAKNAQAPNYFHELGNKNIILVKGYHYAMTQWQQVDVGYSENMRLVKSTKAAIESILKSRGDIAPVTYSYLMQYLKRNPSKRKLLRISGKWDQTYQHSVVLKKDANIQLAELQGLIKQLIKSGVLANLAQEYDLPTTAK</sequence>
<reference evidence="1" key="2">
    <citation type="submission" date="2020-09" db="EMBL/GenBank/DDBJ databases">
        <authorList>
            <person name="Sun Q."/>
            <person name="Ohkuma M."/>
        </authorList>
    </citation>
    <scope>NUCLEOTIDE SEQUENCE</scope>
    <source>
        <strain evidence="1">JCM 30804</strain>
    </source>
</reference>
<organism evidence="1 2">
    <name type="scientific">Shewanella gelidii</name>
    <dbReference type="NCBI Taxonomy" id="1642821"/>
    <lineage>
        <taxon>Bacteria</taxon>
        <taxon>Pseudomonadati</taxon>
        <taxon>Pseudomonadota</taxon>
        <taxon>Gammaproteobacteria</taxon>
        <taxon>Alteromonadales</taxon>
        <taxon>Shewanellaceae</taxon>
        <taxon>Shewanella</taxon>
    </lineage>
</organism>
<dbReference type="Gene3D" id="3.40.190.10">
    <property type="entry name" value="Periplasmic binding protein-like II"/>
    <property type="match status" value="2"/>
</dbReference>